<dbReference type="Proteomes" id="UP000240704">
    <property type="component" value="Segment"/>
</dbReference>
<feature type="region of interest" description="Disordered" evidence="1">
    <location>
        <begin position="1"/>
        <end position="22"/>
    </location>
</feature>
<evidence type="ECO:0000313" key="2">
    <source>
        <dbReference type="EMBL" id="AUM59715.1"/>
    </source>
</evidence>
<dbReference type="RefSeq" id="YP_009796664.1">
    <property type="nucleotide sequence ID" value="NC_047902.1"/>
</dbReference>
<protein>
    <submittedName>
        <fullName evidence="2">Uncharacterized protein</fullName>
    </submittedName>
</protein>
<name>A0A2I6PI27_9CAUD</name>
<organism evidence="2 3">
    <name type="scientific">Pseudomonas phage PMBT3</name>
    <dbReference type="NCBI Taxonomy" id="2059856"/>
    <lineage>
        <taxon>Viruses</taxon>
        <taxon>Duplodnaviria</taxon>
        <taxon>Heunggongvirae</taxon>
        <taxon>Uroviricota</taxon>
        <taxon>Caudoviricetes</taxon>
        <taxon>Maxrubnervirus</taxon>
        <taxon>Maxrubnervirus PMBT3</taxon>
    </lineage>
</organism>
<reference evidence="3" key="1">
    <citation type="submission" date="2017-11" db="EMBL/GenBank/DDBJ databases">
        <title>Genome sequence and characterization of the novel virulent phage PMBT3 infecting Pseudomonas sp.</title>
        <authorList>
            <person name="Koberg S."/>
            <person name="Brinks E."/>
            <person name="Heller K.J."/>
            <person name="Neve H."/>
            <person name="Franz C.M.A.P."/>
        </authorList>
    </citation>
    <scope>NUCLEOTIDE SEQUENCE [LARGE SCALE GENOMIC DNA]</scope>
</reference>
<evidence type="ECO:0000313" key="3">
    <source>
        <dbReference type="Proteomes" id="UP000240704"/>
    </source>
</evidence>
<accession>A0A2I6PI27</accession>
<dbReference type="GeneID" id="54987054"/>
<dbReference type="EMBL" id="MG596799">
    <property type="protein sequence ID" value="AUM59715.1"/>
    <property type="molecule type" value="Genomic_DNA"/>
</dbReference>
<sequence>MFDHLQSDNYEPESYPGAGDGKGWRLSKNGDCQLGDFSMVNGEIFSRHGNVRVDNRQYELGLITEVRIGDDQSFLDEKHLREAGIEPATIWPKRVYLTQEQIEAAKCALPPHIVHKPGASRAHQVMATQCDLEVIVRVDLPEGADPANAEGYAHKIRQIVIDTINSSEVLQGMRSGRVTTEATVRAETDSALASRISGMRVLDEWTHPVDGVGLPLPPESAHALAAAISGVKPGDGQEFLYVKQPGGPVEIGDLQKCCGRDTFTEQFLNREVRSDMKPEVVCALSMAAPMTANGKVPINNLPRHIDDVK</sequence>
<proteinExistence type="predicted"/>
<dbReference type="KEGG" id="vg:54987054"/>
<evidence type="ECO:0000256" key="1">
    <source>
        <dbReference type="SAM" id="MobiDB-lite"/>
    </source>
</evidence>
<keyword evidence="3" id="KW-1185">Reference proteome</keyword>